<evidence type="ECO:0000313" key="2">
    <source>
        <dbReference type="Proteomes" id="UP000292262"/>
    </source>
</evidence>
<dbReference type="InterPro" id="IPR031325">
    <property type="entry name" value="RHS_repeat"/>
</dbReference>
<dbReference type="Proteomes" id="UP000292262">
    <property type="component" value="Unassembled WGS sequence"/>
</dbReference>
<evidence type="ECO:0000313" key="1">
    <source>
        <dbReference type="EMBL" id="RZS90545.1"/>
    </source>
</evidence>
<dbReference type="OrthoDB" id="9814627at2"/>
<reference evidence="1 2" key="1">
    <citation type="submission" date="2019-02" db="EMBL/GenBank/DDBJ databases">
        <title>Genomic Encyclopedia of Type Strains, Phase IV (KMG-IV): sequencing the most valuable type-strain genomes for metagenomic binning, comparative biology and taxonomic classification.</title>
        <authorList>
            <person name="Goeker M."/>
        </authorList>
    </citation>
    <scope>NUCLEOTIDE SEQUENCE [LARGE SCALE GENOMIC DNA]</scope>
    <source>
        <strain evidence="1 2">DSM 17196</strain>
    </source>
</reference>
<dbReference type="Pfam" id="PF05593">
    <property type="entry name" value="RHS_repeat"/>
    <property type="match status" value="1"/>
</dbReference>
<sequence length="1164" mass="131937">MKRLIYFCFVVIISSTNLIYGQINENNRPGIMPSSPTAFEFLKYGEVPVSKYTGVPNINIPIYTIKAKGMDFPINLSYHSNGFRVDEEAGWTGLGWTLNTGGNIVQIINGYDDFGPYKNRQFIDIDEIADVVSDGSAPGGILDSCNGTYIGIDDYYFNLPGNSRRCGRPEGSSSVVPPGIFGAEQLDFEPDVFKFNALGYSGTFVLDWETETFKCLTDPRIKITKSQNSHSEITIILPEGHHLVFSVKEETTMLKGDIPYISEYYQDLYTIRTSRVYKLDHIFTSHNDHLEFFYTITETVKNYVNRTDVTISYENSGSGSGNLGAAGLAASSGGSAIVTEQPFSYLNKIKFNGGVILFNSSERLDLARSRKLDNITIKENETSNKIFKKFDFHFSYFIGHTNGNYDDNNYDYIAPNLTKPLQERTHRLKLDSLTDSTKPSYSFTYNTEPLPQKTSYAKDYWGYYNGKLNNSSLFVDLSRFNYAITTSNGNNRSAVESYCKSGILERIKYPTGGYTQFDYELNSFNNYYVPNADDDPIFKEVLIQVGTPNGNPNTRSQMAEIFETTPSLEGNYLLSTRGCTNLGNYEAYADTYIRIDYYDDAITEEVANDPYGYMHALSGKEQYIVDTEYIQMTATDPEEVLNNSFSYSLKKAGVVKFTAVGGCGTYNGTTNSSGAWMTLQGNIVVNATEEPDSNSYGAGLRIKNIKHFNFDNQLLSQKTYSYKDGKLMTPLRFYNKSYISAYDYPSYDESGNFIGAYRAIGFRKKETTSSFVIPSTNASGNFVGYNEVSESFVSNNDENKFNGKITGRYENHIDDGIFPLELNNVIDNNDWYSNGHFTELNLPTREKNDIKNGSLLEELIFDKNNILKKKTINTYTSELNNFCVNGVKVGPVIERANCGAWQHTNPTYTQKYLLGVYPIRGIYTKLVNTTNINYFDNNEITSSEQFIYDSNLQLKEKRSTTSEGNEIIEYFKYPMSSNSNYFTNLLEYKVENNNQTVQDVDYTYSPITSVGLHHTAYLLGSETDQIQDIATFYNYDNQGSIKSTYQRNNALKTYYIWDYYNKYPVAKVETVQTTGIPTAIENDIINASIDMESQALQNAFTDLRQAMPNAMITTYTYENLVGVKSITDTRGNTTTYHYDEHNRLEFVKDKDGKLISENKYNYKN</sequence>
<proteinExistence type="predicted"/>
<accession>A0A4Q7NTW5</accession>
<keyword evidence="2" id="KW-1185">Reference proteome</keyword>
<name>A0A4Q7NTW5_9FLAO</name>
<protein>
    <recommendedName>
        <fullName evidence="3">YD repeat-containing protein</fullName>
    </recommendedName>
</protein>
<evidence type="ECO:0008006" key="3">
    <source>
        <dbReference type="Google" id="ProtNLM"/>
    </source>
</evidence>
<gene>
    <name evidence="1" type="ORF">EV197_3339</name>
</gene>
<dbReference type="AlphaFoldDB" id="A0A4Q7NTW5"/>
<dbReference type="EMBL" id="SGXE01000007">
    <property type="protein sequence ID" value="RZS90545.1"/>
    <property type="molecule type" value="Genomic_DNA"/>
</dbReference>
<organism evidence="1 2">
    <name type="scientific">Aquimarina brevivitae</name>
    <dbReference type="NCBI Taxonomy" id="323412"/>
    <lineage>
        <taxon>Bacteria</taxon>
        <taxon>Pseudomonadati</taxon>
        <taxon>Bacteroidota</taxon>
        <taxon>Flavobacteriia</taxon>
        <taxon>Flavobacteriales</taxon>
        <taxon>Flavobacteriaceae</taxon>
        <taxon>Aquimarina</taxon>
    </lineage>
</organism>
<dbReference type="RefSeq" id="WP_130287843.1">
    <property type="nucleotide sequence ID" value="NZ_SGXE01000007.1"/>
</dbReference>
<comment type="caution">
    <text evidence="1">The sequence shown here is derived from an EMBL/GenBank/DDBJ whole genome shotgun (WGS) entry which is preliminary data.</text>
</comment>